<name>A0ACA9M883_9GLOM</name>
<reference evidence="1" key="1">
    <citation type="submission" date="2021-06" db="EMBL/GenBank/DDBJ databases">
        <authorList>
            <person name="Kallberg Y."/>
            <person name="Tangrot J."/>
            <person name="Rosling A."/>
        </authorList>
    </citation>
    <scope>NUCLEOTIDE SEQUENCE</scope>
    <source>
        <strain evidence="1">IL203A</strain>
    </source>
</reference>
<comment type="caution">
    <text evidence="1">The sequence shown here is derived from an EMBL/GenBank/DDBJ whole genome shotgun (WGS) entry which is preliminary data.</text>
</comment>
<feature type="non-terminal residue" evidence="1">
    <location>
        <position position="1"/>
    </location>
</feature>
<evidence type="ECO:0000313" key="2">
    <source>
        <dbReference type="Proteomes" id="UP000789702"/>
    </source>
</evidence>
<proteinExistence type="predicted"/>
<accession>A0ACA9M883</accession>
<organism evidence="1 2">
    <name type="scientific">Dentiscutata heterogama</name>
    <dbReference type="NCBI Taxonomy" id="1316150"/>
    <lineage>
        <taxon>Eukaryota</taxon>
        <taxon>Fungi</taxon>
        <taxon>Fungi incertae sedis</taxon>
        <taxon>Mucoromycota</taxon>
        <taxon>Glomeromycotina</taxon>
        <taxon>Glomeromycetes</taxon>
        <taxon>Diversisporales</taxon>
        <taxon>Gigasporaceae</taxon>
        <taxon>Dentiscutata</taxon>
    </lineage>
</organism>
<dbReference type="Proteomes" id="UP000789702">
    <property type="component" value="Unassembled WGS sequence"/>
</dbReference>
<dbReference type="EMBL" id="CAJVPU010007752">
    <property type="protein sequence ID" value="CAG8576413.1"/>
    <property type="molecule type" value="Genomic_DNA"/>
</dbReference>
<gene>
    <name evidence="1" type="ORF">DHETER_LOCUS6284</name>
</gene>
<evidence type="ECO:0000313" key="1">
    <source>
        <dbReference type="EMBL" id="CAG8576413.1"/>
    </source>
</evidence>
<protein>
    <submittedName>
        <fullName evidence="1">10115_t:CDS:1</fullName>
    </submittedName>
</protein>
<sequence>KHEQLIQDANTIRSIMYDLPEEAIEETCKILVYHIKERLNQHSKYAGNGYKCIFKGIDSYFILSQILKDDNWGTKYFLQH</sequence>
<keyword evidence="2" id="KW-1185">Reference proteome</keyword>